<proteinExistence type="predicted"/>
<reference evidence="1" key="2">
    <citation type="journal article" date="2015" name="Data Brief">
        <title>Shoot transcriptome of the giant reed, Arundo donax.</title>
        <authorList>
            <person name="Barrero R.A."/>
            <person name="Guerrero F.D."/>
            <person name="Moolhuijzen P."/>
            <person name="Goolsby J.A."/>
            <person name="Tidwell J."/>
            <person name="Bellgard S.E."/>
            <person name="Bellgard M.I."/>
        </authorList>
    </citation>
    <scope>NUCLEOTIDE SEQUENCE</scope>
    <source>
        <tissue evidence="1">Shoot tissue taken approximately 20 cm above the soil surface</tissue>
    </source>
</reference>
<organism evidence="1">
    <name type="scientific">Arundo donax</name>
    <name type="common">Giant reed</name>
    <name type="synonym">Donax arundinaceus</name>
    <dbReference type="NCBI Taxonomy" id="35708"/>
    <lineage>
        <taxon>Eukaryota</taxon>
        <taxon>Viridiplantae</taxon>
        <taxon>Streptophyta</taxon>
        <taxon>Embryophyta</taxon>
        <taxon>Tracheophyta</taxon>
        <taxon>Spermatophyta</taxon>
        <taxon>Magnoliopsida</taxon>
        <taxon>Liliopsida</taxon>
        <taxon>Poales</taxon>
        <taxon>Poaceae</taxon>
        <taxon>PACMAD clade</taxon>
        <taxon>Arundinoideae</taxon>
        <taxon>Arundineae</taxon>
        <taxon>Arundo</taxon>
    </lineage>
</organism>
<dbReference type="EMBL" id="GBRH01234789">
    <property type="protein sequence ID" value="JAD63106.1"/>
    <property type="molecule type" value="Transcribed_RNA"/>
</dbReference>
<dbReference type="AlphaFoldDB" id="A0A0A9BIF3"/>
<sequence>MHKNNSSNRNIWSNGRIRLDHISLLLLLSQLSKNFFVNNIVRAVWS</sequence>
<reference evidence="1" key="1">
    <citation type="submission" date="2014-09" db="EMBL/GenBank/DDBJ databases">
        <authorList>
            <person name="Magalhaes I.L.F."/>
            <person name="Oliveira U."/>
            <person name="Santos F.R."/>
            <person name="Vidigal T.H.D.A."/>
            <person name="Brescovit A.D."/>
            <person name="Santos A.J."/>
        </authorList>
    </citation>
    <scope>NUCLEOTIDE SEQUENCE</scope>
    <source>
        <tissue evidence="1">Shoot tissue taken approximately 20 cm above the soil surface</tissue>
    </source>
</reference>
<name>A0A0A9BIF3_ARUDO</name>
<evidence type="ECO:0000313" key="1">
    <source>
        <dbReference type="EMBL" id="JAD63106.1"/>
    </source>
</evidence>
<accession>A0A0A9BIF3</accession>
<protein>
    <submittedName>
        <fullName evidence="1">Uncharacterized protein</fullName>
    </submittedName>
</protein>